<dbReference type="Proteomes" id="UP000326018">
    <property type="component" value="Unassembled WGS sequence"/>
</dbReference>
<dbReference type="RefSeq" id="WP_150705537.1">
    <property type="nucleotide sequence ID" value="NZ_CABVIB010000068.1"/>
</dbReference>
<feature type="transmembrane region" description="Helical" evidence="8">
    <location>
        <begin position="205"/>
        <end position="222"/>
    </location>
</feature>
<dbReference type="OrthoDB" id="9767863at2"/>
<feature type="transmembrane region" description="Helical" evidence="8">
    <location>
        <begin position="281"/>
        <end position="301"/>
    </location>
</feature>
<keyword evidence="3" id="KW-0808">Transferase</keyword>
<feature type="transmembrane region" description="Helical" evidence="8">
    <location>
        <begin position="344"/>
        <end position="363"/>
    </location>
</feature>
<dbReference type="InterPro" id="IPR036514">
    <property type="entry name" value="SGNH_hydro_sf"/>
</dbReference>
<accession>A0A5E7FS47</accession>
<feature type="transmembrane region" description="Helical" evidence="8">
    <location>
        <begin position="169"/>
        <end position="185"/>
    </location>
</feature>
<keyword evidence="2" id="KW-1003">Cell membrane</keyword>
<feature type="domain" description="SGNH" evidence="10">
    <location>
        <begin position="435"/>
        <end position="667"/>
    </location>
</feature>
<evidence type="ECO:0000256" key="7">
    <source>
        <dbReference type="ARBA" id="ARBA00023315"/>
    </source>
</evidence>
<dbReference type="PANTHER" id="PTHR23028:SF53">
    <property type="entry name" value="ACYL_TRANSF_3 DOMAIN-CONTAINING PROTEIN"/>
    <property type="match status" value="1"/>
</dbReference>
<dbReference type="GO" id="GO:0016788">
    <property type="term" value="F:hydrolase activity, acting on ester bonds"/>
    <property type="evidence" value="ECO:0007669"/>
    <property type="project" value="UniProtKB-ARBA"/>
</dbReference>
<evidence type="ECO:0000256" key="4">
    <source>
        <dbReference type="ARBA" id="ARBA00022692"/>
    </source>
</evidence>
<dbReference type="GO" id="GO:0009103">
    <property type="term" value="P:lipopolysaccharide biosynthetic process"/>
    <property type="evidence" value="ECO:0007669"/>
    <property type="project" value="TreeGrafter"/>
</dbReference>
<keyword evidence="5 8" id="KW-1133">Transmembrane helix</keyword>
<gene>
    <name evidence="11" type="ORF">PS712_05978</name>
</gene>
<keyword evidence="6 8" id="KW-0472">Membrane</keyword>
<reference evidence="11 12" key="1">
    <citation type="submission" date="2019-09" db="EMBL/GenBank/DDBJ databases">
        <authorList>
            <person name="Chandra G."/>
            <person name="Truman W A."/>
        </authorList>
    </citation>
    <scope>NUCLEOTIDE SEQUENCE [LARGE SCALE GENOMIC DNA]</scope>
    <source>
        <strain evidence="11">PS712</strain>
    </source>
</reference>
<dbReference type="PANTHER" id="PTHR23028">
    <property type="entry name" value="ACETYLTRANSFERASE"/>
    <property type="match status" value="1"/>
</dbReference>
<feature type="transmembrane region" description="Helical" evidence="8">
    <location>
        <begin position="375"/>
        <end position="395"/>
    </location>
</feature>
<evidence type="ECO:0000259" key="10">
    <source>
        <dbReference type="Pfam" id="PF19040"/>
    </source>
</evidence>
<dbReference type="InterPro" id="IPR043968">
    <property type="entry name" value="SGNH"/>
</dbReference>
<feature type="transmembrane region" description="Helical" evidence="8">
    <location>
        <begin position="251"/>
        <end position="269"/>
    </location>
</feature>
<evidence type="ECO:0000313" key="11">
    <source>
        <dbReference type="EMBL" id="VVO42149.1"/>
    </source>
</evidence>
<dbReference type="GO" id="GO:0016747">
    <property type="term" value="F:acyltransferase activity, transferring groups other than amino-acyl groups"/>
    <property type="evidence" value="ECO:0007669"/>
    <property type="project" value="InterPro"/>
</dbReference>
<evidence type="ECO:0000256" key="3">
    <source>
        <dbReference type="ARBA" id="ARBA00022679"/>
    </source>
</evidence>
<evidence type="ECO:0000256" key="1">
    <source>
        <dbReference type="ARBA" id="ARBA00004651"/>
    </source>
</evidence>
<feature type="transmembrane region" description="Helical" evidence="8">
    <location>
        <begin position="310"/>
        <end position="332"/>
    </location>
</feature>
<evidence type="ECO:0000259" key="9">
    <source>
        <dbReference type="Pfam" id="PF01757"/>
    </source>
</evidence>
<feature type="transmembrane region" description="Helical" evidence="8">
    <location>
        <begin position="142"/>
        <end position="162"/>
    </location>
</feature>
<feature type="transmembrane region" description="Helical" evidence="8">
    <location>
        <begin position="43"/>
        <end position="61"/>
    </location>
</feature>
<proteinExistence type="predicted"/>
<evidence type="ECO:0000256" key="5">
    <source>
        <dbReference type="ARBA" id="ARBA00022989"/>
    </source>
</evidence>
<evidence type="ECO:0008006" key="13">
    <source>
        <dbReference type="Google" id="ProtNLM"/>
    </source>
</evidence>
<comment type="subcellular location">
    <subcellularLocation>
        <location evidence="1">Cell membrane</location>
        <topology evidence="1">Multi-pass membrane protein</topology>
    </subcellularLocation>
</comment>
<feature type="transmembrane region" description="Helical" evidence="8">
    <location>
        <begin position="20"/>
        <end position="37"/>
    </location>
</feature>
<keyword evidence="4 8" id="KW-0812">Transmembrane</keyword>
<dbReference type="Gene3D" id="3.40.50.1110">
    <property type="entry name" value="SGNH hydrolase"/>
    <property type="match status" value="1"/>
</dbReference>
<organism evidence="11 12">
    <name type="scientific">Pseudomonas fluorescens</name>
    <dbReference type="NCBI Taxonomy" id="294"/>
    <lineage>
        <taxon>Bacteria</taxon>
        <taxon>Pseudomonadati</taxon>
        <taxon>Pseudomonadota</taxon>
        <taxon>Gammaproteobacteria</taxon>
        <taxon>Pseudomonadales</taxon>
        <taxon>Pseudomonadaceae</taxon>
        <taxon>Pseudomonas</taxon>
    </lineage>
</organism>
<sequence>MTVSHPSLSHPKYRPDIDGLRAIAVLAVVAFHAFPFWISGGFIGVDVFFVISGFLISTIIFESLEKGTFSFSEFYARRIKRIFPALIIVLIASFAFGWFALLADEYQQLGKHIAGGAGFISNLVLWGEAGYFDNSAETKPLLHLWSLGIEEQFYMAWPLLLWFARKRNFNLLTVTVFVAVVSFALNVKGVKTNPVATFYSPQTRFWELLGGSFLAWITLYKSDALSVLKIKLDTVMVCALYREKPVVDGRTLCNVLSFVGLFALVYGFWRINKDFSFPGKWAVLPVLGAILIIFSGQNAWVNRNILSNKILVWFGLISFPLYLWHWPLLAFARIVESDTPSREIRIAAVLISIFLAWLTYRLVERPIRGGNHDRAKVAVLALLMIGVACTGYATYSNEGLKSRAAVRLGVENNELLDWHSFKTDGCEGVLKSNTNFCLQLGNPNNQKIAIIGDSTGNALAPGLAKIYESHNAGLVNFGSYGCPPIRGIIATEAWANANDCVEGIRNAFRVVLESKSIDTVVLAIFTRDLKTWGGYPLNVSLDEKFNQMKLLMDKDILDLQSAGKKVVVTYDAPYNSKQARDCLERPFTLTPSRKCEVAEDQIIDRQPYLDFFDKYFSNKNDVCVVKQSNVLVKGGMSQFFDGKGKLLLRDTHHLSYHGSDVIADEFVKSGCVKIL</sequence>
<name>A0A5E7FS47_PSEFL</name>
<dbReference type="GO" id="GO:0005886">
    <property type="term" value="C:plasma membrane"/>
    <property type="evidence" value="ECO:0007669"/>
    <property type="project" value="UniProtKB-SubCell"/>
</dbReference>
<evidence type="ECO:0000256" key="2">
    <source>
        <dbReference type="ARBA" id="ARBA00022475"/>
    </source>
</evidence>
<dbReference type="InterPro" id="IPR002656">
    <property type="entry name" value="Acyl_transf_3_dom"/>
</dbReference>
<feature type="domain" description="Acyltransferase 3" evidence="9">
    <location>
        <begin position="16"/>
        <end position="361"/>
    </location>
</feature>
<dbReference type="Pfam" id="PF19040">
    <property type="entry name" value="SGNH"/>
    <property type="match status" value="1"/>
</dbReference>
<dbReference type="EMBL" id="CABVIB010000068">
    <property type="protein sequence ID" value="VVO42149.1"/>
    <property type="molecule type" value="Genomic_DNA"/>
</dbReference>
<dbReference type="InterPro" id="IPR050879">
    <property type="entry name" value="Acyltransferase_3"/>
</dbReference>
<evidence type="ECO:0000256" key="8">
    <source>
        <dbReference type="SAM" id="Phobius"/>
    </source>
</evidence>
<protein>
    <recommendedName>
        <fullName evidence="13">Acyltransferase</fullName>
    </recommendedName>
</protein>
<evidence type="ECO:0000256" key="6">
    <source>
        <dbReference type="ARBA" id="ARBA00023136"/>
    </source>
</evidence>
<dbReference type="Pfam" id="PF01757">
    <property type="entry name" value="Acyl_transf_3"/>
    <property type="match status" value="1"/>
</dbReference>
<dbReference type="AlphaFoldDB" id="A0A5E7FS47"/>
<evidence type="ECO:0000313" key="12">
    <source>
        <dbReference type="Proteomes" id="UP000326018"/>
    </source>
</evidence>
<feature type="transmembrane region" description="Helical" evidence="8">
    <location>
        <begin position="82"/>
        <end position="101"/>
    </location>
</feature>
<keyword evidence="7" id="KW-0012">Acyltransferase</keyword>